<sequence>MSCSSGCWCRRRCRRHRHRDWRCASFPTCGSILPCTACLSLCLLRTRSSCGRLLRFSNGAFW</sequence>
<dbReference type="RefSeq" id="XP_040727140.1">
    <property type="nucleotide sequence ID" value="XM_040868799.1"/>
</dbReference>
<gene>
    <name evidence="1" type="ORF">BCR37DRAFT_377356</name>
</gene>
<reference evidence="1 2" key="1">
    <citation type="submission" date="2016-07" db="EMBL/GenBank/DDBJ databases">
        <title>Pervasive Adenine N6-methylation of Active Genes in Fungi.</title>
        <authorList>
            <consortium name="DOE Joint Genome Institute"/>
            <person name="Mondo S.J."/>
            <person name="Dannebaum R.O."/>
            <person name="Kuo R.C."/>
            <person name="Labutti K."/>
            <person name="Haridas S."/>
            <person name="Kuo A."/>
            <person name="Salamov A."/>
            <person name="Ahrendt S.R."/>
            <person name="Lipzen A."/>
            <person name="Sullivan W."/>
            <person name="Andreopoulos W.B."/>
            <person name="Clum A."/>
            <person name="Lindquist E."/>
            <person name="Daum C."/>
            <person name="Ramamoorthy G.K."/>
            <person name="Gryganskyi A."/>
            <person name="Culley D."/>
            <person name="Magnuson J.K."/>
            <person name="James T.Y."/>
            <person name="O'Malley M.A."/>
            <person name="Stajich J.E."/>
            <person name="Spatafora J.W."/>
            <person name="Visel A."/>
            <person name="Grigoriev I.V."/>
        </authorList>
    </citation>
    <scope>NUCLEOTIDE SEQUENCE [LARGE SCALE GENOMIC DNA]</scope>
    <source>
        <strain evidence="1 2">12-1054</strain>
    </source>
</reference>
<protein>
    <submittedName>
        <fullName evidence="1">Uncharacterized protein</fullName>
    </submittedName>
</protein>
<organism evidence="1 2">
    <name type="scientific">Protomyces lactucae-debilis</name>
    <dbReference type="NCBI Taxonomy" id="2754530"/>
    <lineage>
        <taxon>Eukaryota</taxon>
        <taxon>Fungi</taxon>
        <taxon>Dikarya</taxon>
        <taxon>Ascomycota</taxon>
        <taxon>Taphrinomycotina</taxon>
        <taxon>Taphrinomycetes</taxon>
        <taxon>Taphrinales</taxon>
        <taxon>Protomycetaceae</taxon>
        <taxon>Protomyces</taxon>
    </lineage>
</organism>
<dbReference type="EMBL" id="MCFI01000004">
    <property type="protein sequence ID" value="ORY85658.1"/>
    <property type="molecule type" value="Genomic_DNA"/>
</dbReference>
<dbReference type="GeneID" id="63785398"/>
<comment type="caution">
    <text evidence="1">The sequence shown here is derived from an EMBL/GenBank/DDBJ whole genome shotgun (WGS) entry which is preliminary data.</text>
</comment>
<keyword evidence="2" id="KW-1185">Reference proteome</keyword>
<dbReference type="AlphaFoldDB" id="A0A1Y2FNV8"/>
<evidence type="ECO:0000313" key="2">
    <source>
        <dbReference type="Proteomes" id="UP000193685"/>
    </source>
</evidence>
<accession>A0A1Y2FNV8</accession>
<name>A0A1Y2FNV8_PROLT</name>
<dbReference type="Proteomes" id="UP000193685">
    <property type="component" value="Unassembled WGS sequence"/>
</dbReference>
<evidence type="ECO:0000313" key="1">
    <source>
        <dbReference type="EMBL" id="ORY85658.1"/>
    </source>
</evidence>
<proteinExistence type="predicted"/>